<keyword evidence="4" id="KW-1185">Reference proteome</keyword>
<dbReference type="PANTHER" id="PTHR22617:SF23">
    <property type="entry name" value="CHEMOTAXIS PROTEIN CHEW"/>
    <property type="match status" value="1"/>
</dbReference>
<organism evidence="3 4">
    <name type="scientific">Gemmata obscuriglobus</name>
    <dbReference type="NCBI Taxonomy" id="114"/>
    <lineage>
        <taxon>Bacteria</taxon>
        <taxon>Pseudomonadati</taxon>
        <taxon>Planctomycetota</taxon>
        <taxon>Planctomycetia</taxon>
        <taxon>Gemmatales</taxon>
        <taxon>Gemmataceae</taxon>
        <taxon>Gemmata</taxon>
    </lineage>
</organism>
<dbReference type="InterPro" id="IPR001434">
    <property type="entry name" value="OmcB-like_DUF11"/>
</dbReference>
<dbReference type="Gene3D" id="2.40.50.180">
    <property type="entry name" value="CheA-289, Domain 4"/>
    <property type="match status" value="1"/>
</dbReference>
<dbReference type="PANTHER" id="PTHR22617">
    <property type="entry name" value="CHEMOTAXIS SENSOR HISTIDINE KINASE-RELATED"/>
    <property type="match status" value="1"/>
</dbReference>
<dbReference type="AlphaFoldDB" id="A0A2Z3H215"/>
<dbReference type="GO" id="GO:0006935">
    <property type="term" value="P:chemotaxis"/>
    <property type="evidence" value="ECO:0007669"/>
    <property type="project" value="InterPro"/>
</dbReference>
<evidence type="ECO:0000259" key="2">
    <source>
        <dbReference type="PROSITE" id="PS50851"/>
    </source>
</evidence>
<feature type="compositionally biased region" description="Low complexity" evidence="1">
    <location>
        <begin position="56"/>
        <end position="77"/>
    </location>
</feature>
<dbReference type="SUPFAM" id="SSF50341">
    <property type="entry name" value="CheW-like"/>
    <property type="match status" value="1"/>
</dbReference>
<feature type="compositionally biased region" description="Low complexity" evidence="1">
    <location>
        <begin position="31"/>
        <end position="45"/>
    </location>
</feature>
<gene>
    <name evidence="3" type="ORF">C1280_00540</name>
</gene>
<dbReference type="InterPro" id="IPR036061">
    <property type="entry name" value="CheW-like_dom_sf"/>
</dbReference>
<name>A0A2Z3H215_9BACT</name>
<dbReference type="EMBL" id="CP025958">
    <property type="protein sequence ID" value="AWM35654.1"/>
    <property type="molecule type" value="Genomic_DNA"/>
</dbReference>
<evidence type="ECO:0000313" key="4">
    <source>
        <dbReference type="Proteomes" id="UP000245802"/>
    </source>
</evidence>
<accession>A0A2Z3H215</accession>
<dbReference type="PROSITE" id="PS50851">
    <property type="entry name" value="CHEW"/>
    <property type="match status" value="1"/>
</dbReference>
<feature type="compositionally biased region" description="Pro residues" evidence="1">
    <location>
        <begin position="46"/>
        <end position="55"/>
    </location>
</feature>
<feature type="domain" description="CheW-like" evidence="2">
    <location>
        <begin position="451"/>
        <end position="588"/>
    </location>
</feature>
<reference evidence="3 4" key="1">
    <citation type="submission" date="2018-01" db="EMBL/GenBank/DDBJ databases">
        <title>G. obscuriglobus.</title>
        <authorList>
            <person name="Franke J."/>
            <person name="Blomberg W."/>
            <person name="Selmecki A."/>
        </authorList>
    </citation>
    <scope>NUCLEOTIDE SEQUENCE [LARGE SCALE GENOMIC DNA]</scope>
    <source>
        <strain evidence="3 4">DSM 5831</strain>
    </source>
</reference>
<dbReference type="Pfam" id="PF01345">
    <property type="entry name" value="DUF11"/>
    <property type="match status" value="1"/>
</dbReference>
<evidence type="ECO:0000313" key="3">
    <source>
        <dbReference type="EMBL" id="AWM35654.1"/>
    </source>
</evidence>
<dbReference type="GO" id="GO:0005829">
    <property type="term" value="C:cytosol"/>
    <property type="evidence" value="ECO:0007669"/>
    <property type="project" value="TreeGrafter"/>
</dbReference>
<dbReference type="Gene3D" id="2.60.40.10">
    <property type="entry name" value="Immunoglobulins"/>
    <property type="match status" value="1"/>
</dbReference>
<dbReference type="Pfam" id="PF01584">
    <property type="entry name" value="CheW"/>
    <property type="match status" value="1"/>
</dbReference>
<protein>
    <recommendedName>
        <fullName evidence="2">CheW-like domain-containing protein</fullName>
    </recommendedName>
</protein>
<sequence>MTPNDLPDWLTAPGADLPLFAGLPLPGLPSDPTDPGAAPSGAADPGPQPVPPPAAPAGATAGEPPAPPTALTETPQPVRTPPPRDPAPRDWAVSPLAVQHAPTDPPGDALYRFAVTAPAGPVAHECRVEFPLPRGVPRVQATRPSRRTAAGLVWELGALRPGAAVTLAVRFPITPETAPLVAAPRTALVAFRPVPAPALALSCGPVAFDPAGRPALPLTVTNTGAAPCGEVRVGARPDGPGGPCVAEVALPPLAAGESRAAELLLTAAGHPVRWAVEAAAADGPAGRAVIEVAPPPVELAVELGAPDRIATDDEATFEVLVTNRGAAPAAGARVTLSVPDELLFRSASAGGTLSIAGDRVEWPAADLPPGGSWRQTARLAGFAPGRLRLTAAVTAPGAPAAAAERALACEVNRSAAGASLAELLAGLAPAPLAPGAGFGAAEAAPARRTGRDRHLVVRAAGRTLALPIESVREVRQRLPLTPLPGVPGWVAGVANVRGDVVTVADLAGLLGLPAAGTAARLVVMHGAAGDSPLGLLVDEVAGIRALDAAAPAAPADAHLARFLTGVTVDPGGLVHRLAPAELLAAAEADTTAPA</sequence>
<dbReference type="Proteomes" id="UP000245802">
    <property type="component" value="Chromosome"/>
</dbReference>
<dbReference type="Gene3D" id="2.30.30.40">
    <property type="entry name" value="SH3 Domains"/>
    <property type="match status" value="1"/>
</dbReference>
<feature type="compositionally biased region" description="Low complexity" evidence="1">
    <location>
        <begin position="12"/>
        <end position="25"/>
    </location>
</feature>
<dbReference type="KEGG" id="gog:C1280_00540"/>
<dbReference type="InterPro" id="IPR039315">
    <property type="entry name" value="CheW"/>
</dbReference>
<dbReference type="SMART" id="SM00260">
    <property type="entry name" value="CheW"/>
    <property type="match status" value="1"/>
</dbReference>
<dbReference type="InterPro" id="IPR013783">
    <property type="entry name" value="Ig-like_fold"/>
</dbReference>
<evidence type="ECO:0000256" key="1">
    <source>
        <dbReference type="SAM" id="MobiDB-lite"/>
    </source>
</evidence>
<dbReference type="GO" id="GO:0007165">
    <property type="term" value="P:signal transduction"/>
    <property type="evidence" value="ECO:0007669"/>
    <property type="project" value="InterPro"/>
</dbReference>
<proteinExistence type="predicted"/>
<dbReference type="InterPro" id="IPR002545">
    <property type="entry name" value="CheW-lke_dom"/>
</dbReference>
<dbReference type="OrthoDB" id="9794382at2"/>
<feature type="region of interest" description="Disordered" evidence="1">
    <location>
        <begin position="1"/>
        <end position="90"/>
    </location>
</feature>
<dbReference type="RefSeq" id="WP_010047916.1">
    <property type="nucleotide sequence ID" value="NZ_CP025958.1"/>
</dbReference>